<dbReference type="OrthoDB" id="425936at2759"/>
<dbReference type="GeneID" id="70238843"/>
<evidence type="ECO:0000256" key="1">
    <source>
        <dbReference type="SAM" id="MobiDB-lite"/>
    </source>
</evidence>
<dbReference type="Proteomes" id="UP000769157">
    <property type="component" value="Unassembled WGS sequence"/>
</dbReference>
<protein>
    <recommendedName>
        <fullName evidence="3">Phytase-like domain-containing protein</fullName>
    </recommendedName>
</protein>
<dbReference type="PANTHER" id="PTHR37957">
    <property type="entry name" value="BLR7070 PROTEIN"/>
    <property type="match status" value="1"/>
</dbReference>
<sequence>MKFSISLVACLSLISAALAADSVYVGNDEYVNFGLVGYGFAPGDSVDKYKDTISFGSSVALQEPSLSVSNGVYSFVTYNLPDRGWNTNGTLNFVPRIHKYGAKFTPLNSSSSQNLVWDYQDTILLKDFNGDFMTGLDCNTTLEQNGYTLPASAFVGNGFGADLDSGKTTTYVCLDPEALRLVEGDINNGFWITDEYGPGLYKFDSNGTLIDFTLPPDAIVPYRNNEQSFNADSPPIYETYDTGDPDSGRANNQGFEGAALSPDGKYLFALLQSAAMQEGGNKKYTSSNARMVKYDVSGSTPTLVGEYVFQLPTYNDPDYSDDKNPRTAAQSEIVYVTDEIFLVLARDSNHGRGQSNTASIYRHADIYSIANATNVAGKYDGEGDKIASKKGNLDSDITPAKYYSFLNYNNETELQKFGLHNGGEDDYTLLNEKWEGITLVPVQCTTDEYFLLTVSDDDFITQNGFMNFGQFPYKDSSGFNLDNQALVFHVKLPGLTHDKVCPSSSAVPSASSSKASSAVPSSSSFKASSAAPSATSSAKSSGTSSSSAKSTTAPTFSTVVSRSSLGYSNSSSTGATTGTGSTDATLTTLPSGASTEVRTTVIDGTTITETCPCSKITGSTSAPGSGSSSTEFAVSTASDIAATLKASVVGLLPLFVALL</sequence>
<evidence type="ECO:0000313" key="4">
    <source>
        <dbReference type="EMBL" id="KAH3660293.1"/>
    </source>
</evidence>
<keyword evidence="2" id="KW-0732">Signal</keyword>
<dbReference type="PANTHER" id="PTHR37957:SF1">
    <property type="entry name" value="PHYTASE-LIKE DOMAIN-CONTAINING PROTEIN"/>
    <property type="match status" value="1"/>
</dbReference>
<gene>
    <name evidence="4" type="ORF">OGAPHI_006879</name>
</gene>
<feature type="region of interest" description="Disordered" evidence="1">
    <location>
        <begin position="565"/>
        <end position="592"/>
    </location>
</feature>
<evidence type="ECO:0000313" key="5">
    <source>
        <dbReference type="Proteomes" id="UP000769157"/>
    </source>
</evidence>
<dbReference type="EMBL" id="JAEUBE010000504">
    <property type="protein sequence ID" value="KAH3660293.1"/>
    <property type="molecule type" value="Genomic_DNA"/>
</dbReference>
<reference evidence="4" key="1">
    <citation type="journal article" date="2021" name="Open Biol.">
        <title>Shared evolutionary footprints suggest mitochondrial oxidative damage underlies multiple complex I losses in fungi.</title>
        <authorList>
            <person name="Schikora-Tamarit M.A."/>
            <person name="Marcet-Houben M."/>
            <person name="Nosek J."/>
            <person name="Gabaldon T."/>
        </authorList>
    </citation>
    <scope>NUCLEOTIDE SEQUENCE</scope>
    <source>
        <strain evidence="4">CBS6075</strain>
    </source>
</reference>
<evidence type="ECO:0000256" key="2">
    <source>
        <dbReference type="SAM" id="SignalP"/>
    </source>
</evidence>
<dbReference type="Pfam" id="PF13449">
    <property type="entry name" value="Phytase-like"/>
    <property type="match status" value="1"/>
</dbReference>
<organism evidence="4 5">
    <name type="scientific">Ogataea philodendri</name>
    <dbReference type="NCBI Taxonomy" id="1378263"/>
    <lineage>
        <taxon>Eukaryota</taxon>
        <taxon>Fungi</taxon>
        <taxon>Dikarya</taxon>
        <taxon>Ascomycota</taxon>
        <taxon>Saccharomycotina</taxon>
        <taxon>Pichiomycetes</taxon>
        <taxon>Pichiales</taxon>
        <taxon>Pichiaceae</taxon>
        <taxon>Ogataea</taxon>
    </lineage>
</organism>
<proteinExistence type="predicted"/>
<name>A0A9P8NTX6_9ASCO</name>
<feature type="region of interest" description="Disordered" evidence="1">
    <location>
        <begin position="506"/>
        <end position="552"/>
    </location>
</feature>
<comment type="caution">
    <text evidence="4">The sequence shown here is derived from an EMBL/GenBank/DDBJ whole genome shotgun (WGS) entry which is preliminary data.</text>
</comment>
<dbReference type="AlphaFoldDB" id="A0A9P8NTX6"/>
<feature type="chain" id="PRO_5040300852" description="Phytase-like domain-containing protein" evidence="2">
    <location>
        <begin position="20"/>
        <end position="659"/>
    </location>
</feature>
<keyword evidence="5" id="KW-1185">Reference proteome</keyword>
<feature type="domain" description="Phytase-like" evidence="3">
    <location>
        <begin position="166"/>
        <end position="459"/>
    </location>
</feature>
<accession>A0A9P8NTX6</accession>
<dbReference type="RefSeq" id="XP_046057996.1">
    <property type="nucleotide sequence ID" value="XM_046208212.1"/>
</dbReference>
<reference evidence="4" key="2">
    <citation type="submission" date="2021-01" db="EMBL/GenBank/DDBJ databases">
        <authorList>
            <person name="Schikora-Tamarit M.A."/>
        </authorList>
    </citation>
    <scope>NUCLEOTIDE SEQUENCE</scope>
    <source>
        <strain evidence="4">CBS6075</strain>
    </source>
</reference>
<feature type="signal peptide" evidence="2">
    <location>
        <begin position="1"/>
        <end position="19"/>
    </location>
</feature>
<dbReference type="InterPro" id="IPR027372">
    <property type="entry name" value="Phytase-like_dom"/>
</dbReference>
<evidence type="ECO:0000259" key="3">
    <source>
        <dbReference type="Pfam" id="PF13449"/>
    </source>
</evidence>
<feature type="compositionally biased region" description="Low complexity" evidence="1">
    <location>
        <begin position="565"/>
        <end position="589"/>
    </location>
</feature>